<dbReference type="GO" id="GO:0005576">
    <property type="term" value="C:extracellular region"/>
    <property type="evidence" value="ECO:0007669"/>
    <property type="project" value="UniProtKB-SubCell"/>
</dbReference>
<evidence type="ECO:0000256" key="2">
    <source>
        <dbReference type="ARBA" id="ARBA00007419"/>
    </source>
</evidence>
<keyword evidence="5" id="KW-0044">Antibiotic</keyword>
<evidence type="ECO:0000256" key="6">
    <source>
        <dbReference type="SAM" id="MobiDB-lite"/>
    </source>
</evidence>
<dbReference type="Proteomes" id="UP000503349">
    <property type="component" value="Chromosome 18"/>
</dbReference>
<reference evidence="9" key="2">
    <citation type="submission" date="2019-02" db="EMBL/GenBank/DDBJ databases">
        <title>Opniocepnalus argus Var Kimnra genome.</title>
        <authorList>
            <person name="Zhou C."/>
            <person name="Xiao S."/>
        </authorList>
    </citation>
    <scope>NUCLEOTIDE SEQUENCE [LARGE SCALE GENOMIC DNA]</scope>
</reference>
<evidence type="ECO:0000313" key="9">
    <source>
        <dbReference type="Proteomes" id="UP000503349"/>
    </source>
</evidence>
<dbReference type="OrthoDB" id="8949506at2759"/>
<keyword evidence="9" id="KW-1185">Reference proteome</keyword>
<comment type="subcellular location">
    <subcellularLocation>
        <location evidence="1">Secreted</location>
    </subcellularLocation>
</comment>
<dbReference type="GO" id="GO:0042742">
    <property type="term" value="P:defense response to bacterium"/>
    <property type="evidence" value="ECO:0007669"/>
    <property type="project" value="UniProtKB-KW"/>
</dbReference>
<gene>
    <name evidence="8" type="ORF">EXN66_Car018749</name>
</gene>
<evidence type="ECO:0000256" key="1">
    <source>
        <dbReference type="ARBA" id="ARBA00004613"/>
    </source>
</evidence>
<evidence type="ECO:0000256" key="3">
    <source>
        <dbReference type="ARBA" id="ARBA00022525"/>
    </source>
</evidence>
<evidence type="ECO:0000256" key="5">
    <source>
        <dbReference type="ARBA" id="ARBA00023022"/>
    </source>
</evidence>
<accession>A0A6G1QK52</accession>
<dbReference type="InterPro" id="IPR012515">
    <property type="entry name" value="Antimicrobial12"/>
</dbReference>
<comment type="similarity">
    <text evidence="2">Belongs to the pleurocidin family.</text>
</comment>
<dbReference type="Pfam" id="PF08107">
    <property type="entry name" value="Antimicrobial12"/>
    <property type="match status" value="1"/>
</dbReference>
<evidence type="ECO:0000256" key="4">
    <source>
        <dbReference type="ARBA" id="ARBA00022529"/>
    </source>
</evidence>
<dbReference type="EMBL" id="CM015729">
    <property type="protein sequence ID" value="KAF3703061.1"/>
    <property type="molecule type" value="Genomic_DNA"/>
</dbReference>
<proteinExistence type="inferred from homology"/>
<keyword evidence="7" id="KW-0732">Signal</keyword>
<feature type="chain" id="PRO_5026246595" evidence="7">
    <location>
        <begin position="23"/>
        <end position="67"/>
    </location>
</feature>
<evidence type="ECO:0000256" key="7">
    <source>
        <dbReference type="SAM" id="SignalP"/>
    </source>
</evidence>
<evidence type="ECO:0000313" key="8">
    <source>
        <dbReference type="EMBL" id="KAF3703061.1"/>
    </source>
</evidence>
<protein>
    <submittedName>
        <fullName evidence="8">Pleurocidin-like peptide WF3</fullName>
    </submittedName>
</protein>
<feature type="signal peptide" evidence="7">
    <location>
        <begin position="1"/>
        <end position="22"/>
    </location>
</feature>
<reference evidence="8 9" key="1">
    <citation type="submission" date="2019-02" db="EMBL/GenBank/DDBJ databases">
        <title>Opniocepnalus argus genome.</title>
        <authorList>
            <person name="Zhou C."/>
            <person name="Xiao S."/>
        </authorList>
    </citation>
    <scope>NUCLEOTIDE SEQUENCE [LARGE SCALE GENOMIC DNA]</scope>
    <source>
        <strain evidence="8">OARG1902GOOAL</strain>
        <tissue evidence="8">Muscle</tissue>
    </source>
</reference>
<organism evidence="8 9">
    <name type="scientific">Channa argus</name>
    <name type="common">Northern snakehead</name>
    <name type="synonym">Ophicephalus argus</name>
    <dbReference type="NCBI Taxonomy" id="215402"/>
    <lineage>
        <taxon>Eukaryota</taxon>
        <taxon>Metazoa</taxon>
        <taxon>Chordata</taxon>
        <taxon>Craniata</taxon>
        <taxon>Vertebrata</taxon>
        <taxon>Euteleostomi</taxon>
        <taxon>Actinopterygii</taxon>
        <taxon>Neopterygii</taxon>
        <taxon>Teleostei</taxon>
        <taxon>Neoteleostei</taxon>
        <taxon>Acanthomorphata</taxon>
        <taxon>Anabantaria</taxon>
        <taxon>Anabantiformes</taxon>
        <taxon>Channoidei</taxon>
        <taxon>Channidae</taxon>
        <taxon>Channa</taxon>
    </lineage>
</organism>
<feature type="region of interest" description="Disordered" evidence="6">
    <location>
        <begin position="43"/>
        <end position="67"/>
    </location>
</feature>
<name>A0A6G1QK52_CHAAH</name>
<sequence length="67" mass="7395">MKLTVAFLVLSMVVIMAEPGECFFGTILKGAFHVAKLIHGAHGQKEDQQEQLDTRSIDYNAGRPGYD</sequence>
<keyword evidence="3" id="KW-0964">Secreted</keyword>
<keyword evidence="4" id="KW-0929">Antimicrobial</keyword>
<feature type="compositionally biased region" description="Basic and acidic residues" evidence="6">
    <location>
        <begin position="43"/>
        <end position="56"/>
    </location>
</feature>
<dbReference type="AlphaFoldDB" id="A0A6G1QK52"/>